<accession>A0A7M3S9G4</accession>
<dbReference type="KEGG" id="acht:bsdcttw_42720"/>
<keyword evidence="1 5" id="KW-0963">Cytoplasm</keyword>
<evidence type="ECO:0000313" key="6">
    <source>
        <dbReference type="EMBL" id="BCK01232.1"/>
    </source>
</evidence>
<reference evidence="6 7" key="2">
    <citation type="submission" date="2020-08" db="EMBL/GenBank/DDBJ databases">
        <authorList>
            <person name="Ueki A."/>
            <person name="Tonouchi A."/>
        </authorList>
    </citation>
    <scope>NUCLEOTIDE SEQUENCE [LARGE SCALE GENOMIC DNA]</scope>
    <source>
        <strain evidence="6 7">CTTW</strain>
    </source>
</reference>
<dbReference type="SUPFAM" id="SSF141457">
    <property type="entry name" value="BH3618-like"/>
    <property type="match status" value="1"/>
</dbReference>
<comment type="function">
    <text evidence="5">Acts as an anti-CsrA protein, binds CsrA and prevents it from repressing translation of its target genes, one of which is flagellin. Binds to flagellin and participates in the assembly of the flagellum.</text>
</comment>
<sequence>MLIRTKHFGEIDLEENKIIEFPQGIMGLEGYNKYTILYDIEEGEKPTISWLQCIEEPGLAIPVMNPLIVKSDYNPTIEDALLTPLGEMSNENVLVFVSVTVPEDMTKVTVNLKAPFIINSDTRKGCQIMVENNDYPVKYNIYEAIRKMKEARKED</sequence>
<proteinExistence type="inferred from homology"/>
<dbReference type="InterPro" id="IPR024046">
    <property type="entry name" value="Flagellar_assmbl_FliW_dom_sf"/>
</dbReference>
<reference evidence="6 7" key="1">
    <citation type="submission" date="2020-08" db="EMBL/GenBank/DDBJ databases">
        <title>Draft genome sequencing of an Anaerocolumna strain isolated from anoxic soil subjected to BSD treatment.</title>
        <authorList>
            <person name="Uek A."/>
            <person name="Tonouchi A."/>
        </authorList>
    </citation>
    <scope>NUCLEOTIDE SEQUENCE [LARGE SCALE GENOMIC DNA]</scope>
    <source>
        <strain evidence="6 7">CTTW</strain>
    </source>
</reference>
<evidence type="ECO:0000256" key="5">
    <source>
        <dbReference type="HAMAP-Rule" id="MF_01185"/>
    </source>
</evidence>
<dbReference type="RefSeq" id="WP_185256825.1">
    <property type="nucleotide sequence ID" value="NZ_AP023368.1"/>
</dbReference>
<evidence type="ECO:0000256" key="2">
    <source>
        <dbReference type="ARBA" id="ARBA00022795"/>
    </source>
</evidence>
<gene>
    <name evidence="5 6" type="primary">fliW</name>
    <name evidence="6" type="ORF">bsdcttw_42720</name>
</gene>
<evidence type="ECO:0000256" key="4">
    <source>
        <dbReference type="ARBA" id="ARBA00023186"/>
    </source>
</evidence>
<keyword evidence="6" id="KW-0969">Cilium</keyword>
<dbReference type="PANTHER" id="PTHR39190:SF1">
    <property type="entry name" value="FLAGELLAR ASSEMBLY FACTOR FLIW"/>
    <property type="match status" value="1"/>
</dbReference>
<comment type="similarity">
    <text evidence="5">Belongs to the FliW family.</text>
</comment>
<dbReference type="Gene3D" id="2.30.290.10">
    <property type="entry name" value="BH3618-like"/>
    <property type="match status" value="1"/>
</dbReference>
<comment type="subcellular location">
    <subcellularLocation>
        <location evidence="5">Cytoplasm</location>
    </subcellularLocation>
</comment>
<dbReference type="HAMAP" id="MF_01185">
    <property type="entry name" value="FliW"/>
    <property type="match status" value="1"/>
</dbReference>
<keyword evidence="3 5" id="KW-0810">Translation regulation</keyword>
<dbReference type="PANTHER" id="PTHR39190">
    <property type="entry name" value="FLAGELLAR ASSEMBLY FACTOR FLIW"/>
    <property type="match status" value="1"/>
</dbReference>
<dbReference type="Pfam" id="PF02623">
    <property type="entry name" value="FliW"/>
    <property type="match status" value="1"/>
</dbReference>
<protein>
    <recommendedName>
        <fullName evidence="5">Flagellar assembly factor FliW</fullName>
    </recommendedName>
</protein>
<organism evidence="6 7">
    <name type="scientific">Anaerocolumna chitinilytica</name>
    <dbReference type="NCBI Taxonomy" id="1727145"/>
    <lineage>
        <taxon>Bacteria</taxon>
        <taxon>Bacillati</taxon>
        <taxon>Bacillota</taxon>
        <taxon>Clostridia</taxon>
        <taxon>Lachnospirales</taxon>
        <taxon>Lachnospiraceae</taxon>
        <taxon>Anaerocolumna</taxon>
    </lineage>
</organism>
<dbReference type="GO" id="GO:0006417">
    <property type="term" value="P:regulation of translation"/>
    <property type="evidence" value="ECO:0007669"/>
    <property type="project" value="UniProtKB-KW"/>
</dbReference>
<evidence type="ECO:0000313" key="7">
    <source>
        <dbReference type="Proteomes" id="UP000515703"/>
    </source>
</evidence>
<dbReference type="InterPro" id="IPR003775">
    <property type="entry name" value="Flagellar_assembly_factor_FliW"/>
</dbReference>
<keyword evidence="4 5" id="KW-0143">Chaperone</keyword>
<comment type="subunit">
    <text evidence="5">Interacts with translational regulator CsrA and flagellin(s).</text>
</comment>
<evidence type="ECO:0000256" key="1">
    <source>
        <dbReference type="ARBA" id="ARBA00022490"/>
    </source>
</evidence>
<name>A0A7M3S9G4_9FIRM</name>
<dbReference type="Proteomes" id="UP000515703">
    <property type="component" value="Chromosome"/>
</dbReference>
<keyword evidence="6" id="KW-0966">Cell projection</keyword>
<dbReference type="GO" id="GO:0044780">
    <property type="term" value="P:bacterial-type flagellum assembly"/>
    <property type="evidence" value="ECO:0007669"/>
    <property type="project" value="UniProtKB-UniRule"/>
</dbReference>
<evidence type="ECO:0000256" key="3">
    <source>
        <dbReference type="ARBA" id="ARBA00022845"/>
    </source>
</evidence>
<dbReference type="AlphaFoldDB" id="A0A7M3S9G4"/>
<keyword evidence="6" id="KW-0282">Flagellum</keyword>
<dbReference type="GO" id="GO:0005737">
    <property type="term" value="C:cytoplasm"/>
    <property type="evidence" value="ECO:0007669"/>
    <property type="project" value="UniProtKB-SubCell"/>
</dbReference>
<keyword evidence="7" id="KW-1185">Reference proteome</keyword>
<dbReference type="EMBL" id="AP023368">
    <property type="protein sequence ID" value="BCK01232.1"/>
    <property type="molecule type" value="Genomic_DNA"/>
</dbReference>
<keyword evidence="2 5" id="KW-1005">Bacterial flagellum biogenesis</keyword>